<protein>
    <submittedName>
        <fullName evidence="2">LSU ribosomal protein L25p</fullName>
    </submittedName>
</protein>
<gene>
    <name evidence="2" type="ORF">MNB_SV-14-1195</name>
</gene>
<dbReference type="InterPro" id="IPR037121">
    <property type="entry name" value="Ribosomal_bL25_C"/>
</dbReference>
<dbReference type="PANTHER" id="PTHR33284">
    <property type="entry name" value="RIBOSOMAL PROTEIN L25/GLN-TRNA SYNTHETASE, ANTI-CODON-BINDING DOMAIN-CONTAINING PROTEIN"/>
    <property type="match status" value="1"/>
</dbReference>
<organism evidence="2">
    <name type="scientific">hydrothermal vent metagenome</name>
    <dbReference type="NCBI Taxonomy" id="652676"/>
    <lineage>
        <taxon>unclassified sequences</taxon>
        <taxon>metagenomes</taxon>
        <taxon>ecological metagenomes</taxon>
    </lineage>
</organism>
<feature type="domain" description="Large ribosomal subunit protein bL25 beta" evidence="1">
    <location>
        <begin position="32"/>
        <end position="109"/>
    </location>
</feature>
<dbReference type="SUPFAM" id="SSF50715">
    <property type="entry name" value="Ribosomal protein L25-like"/>
    <property type="match status" value="1"/>
</dbReference>
<name>A0A1W1CT51_9ZZZZ</name>
<dbReference type="AlphaFoldDB" id="A0A1W1CT51"/>
<evidence type="ECO:0000259" key="1">
    <source>
        <dbReference type="Pfam" id="PF14693"/>
    </source>
</evidence>
<proteinExistence type="predicted"/>
<accession>A0A1W1CT51</accession>
<dbReference type="GO" id="GO:0022625">
    <property type="term" value="C:cytosolic large ribosomal subunit"/>
    <property type="evidence" value="ECO:0007669"/>
    <property type="project" value="TreeGrafter"/>
</dbReference>
<dbReference type="GO" id="GO:0003735">
    <property type="term" value="F:structural constituent of ribosome"/>
    <property type="evidence" value="ECO:0007669"/>
    <property type="project" value="InterPro"/>
</dbReference>
<dbReference type="Pfam" id="PF14693">
    <property type="entry name" value="Ribosomal_TL5_C"/>
    <property type="match status" value="1"/>
</dbReference>
<keyword evidence="2" id="KW-0689">Ribosomal protein</keyword>
<keyword evidence="2" id="KW-0687">Ribonucleoprotein</keyword>
<dbReference type="GO" id="GO:0006412">
    <property type="term" value="P:translation"/>
    <property type="evidence" value="ECO:0007669"/>
    <property type="project" value="InterPro"/>
</dbReference>
<evidence type="ECO:0000313" key="2">
    <source>
        <dbReference type="EMBL" id="SFV68877.1"/>
    </source>
</evidence>
<dbReference type="InterPro" id="IPR011035">
    <property type="entry name" value="Ribosomal_bL25/Gln-tRNA_synth"/>
</dbReference>
<sequence length="110" mass="12197">MIQEYQLHPVHGDVIHVDLRVAVPGQVTNYLVPVKTTGTPKGLKNKGVLMIQKKRVKVRGAIEDIPTNFTLNVTDLDRDDSILVRDMEVPANCRLMDRADVAVVGVIKAK</sequence>
<dbReference type="Gene3D" id="2.170.120.20">
    <property type="entry name" value="Ribosomal protein L25, beta domain"/>
    <property type="match status" value="1"/>
</dbReference>
<dbReference type="PANTHER" id="PTHR33284:SF1">
    <property type="entry name" value="RIBOSOMAL PROTEIN L25_GLN-TRNA SYNTHETASE, ANTI-CODON-BINDING DOMAIN-CONTAINING PROTEIN"/>
    <property type="match status" value="1"/>
</dbReference>
<dbReference type="InterPro" id="IPR020930">
    <property type="entry name" value="Ribosomal_uL5_bac-type"/>
</dbReference>
<dbReference type="InterPro" id="IPR001021">
    <property type="entry name" value="Ribosomal_bL25_long"/>
</dbReference>
<reference evidence="2" key="1">
    <citation type="submission" date="2016-10" db="EMBL/GenBank/DDBJ databases">
        <authorList>
            <person name="de Groot N.N."/>
        </authorList>
    </citation>
    <scope>NUCLEOTIDE SEQUENCE</scope>
</reference>
<dbReference type="EMBL" id="FPHN01000259">
    <property type="protein sequence ID" value="SFV68877.1"/>
    <property type="molecule type" value="Genomic_DNA"/>
</dbReference>
<dbReference type="NCBIfam" id="TIGR00731">
    <property type="entry name" value="bL25_bact_ctc"/>
    <property type="match status" value="1"/>
</dbReference>
<dbReference type="InterPro" id="IPR020057">
    <property type="entry name" value="Ribosomal_bL25_b-dom"/>
</dbReference>
<dbReference type="GO" id="GO:0008097">
    <property type="term" value="F:5S rRNA binding"/>
    <property type="evidence" value="ECO:0007669"/>
    <property type="project" value="InterPro"/>
</dbReference>